<evidence type="ECO:0000313" key="2">
    <source>
        <dbReference type="EMBL" id="MQY03329.1"/>
    </source>
</evidence>
<dbReference type="AlphaFoldDB" id="A0A7K0BQ63"/>
<proteinExistence type="predicted"/>
<evidence type="ECO:0008006" key="4">
    <source>
        <dbReference type="Google" id="ProtNLM"/>
    </source>
</evidence>
<reference evidence="2 3" key="1">
    <citation type="submission" date="2019-10" db="EMBL/GenBank/DDBJ databases">
        <title>Actinomadura rubteroloni sp. nov. and Actinomadura macrotermitis sp. nov., isolated from the gut of fungus growing-termite Macrotermes natalensis.</title>
        <authorList>
            <person name="Benndorf R."/>
            <person name="Martin K."/>
            <person name="Kuefner M."/>
            <person name="De Beer W."/>
            <person name="Kaster A.-K."/>
            <person name="Vollmers J."/>
            <person name="Poulsen M."/>
            <person name="Beemelmanns C."/>
        </authorList>
    </citation>
    <scope>NUCLEOTIDE SEQUENCE [LARGE SCALE GENOMIC DNA]</scope>
    <source>
        <strain evidence="2 3">RB68</strain>
    </source>
</reference>
<sequence length="714" mass="74957">MPFSELSEAEQAVWDAFPEALPIDLAGAPVRAGVIAALLLGGGEAAPGRVPAVRVSGARITGVLDLSYAEARYALLLTDCEFEDGLDFTEARTGMLRLARCRSDAPLRMPGAQVSGTLDLAGAVLRGDPALDVAGLSVERDLVLRGARLLNPGGVSLHGDGMSVGGGLTADQGLDSEGEFCLQDARIGGRCTLVDARLTNPGGRALNAEYLVTEGALVMDRMVAEGQTRLQDARIGGWCSFGGATLKNPRDAALFAGHLVVEGTLYLNHGFNSDGVVTLRGAAIRNSLSLENARLSNPDETAFRGRLMSIGGGFFAHGLVAHGKVSLGSAEVRGSVSLDGAALSAPGRTALSLWRADVKGMVACNEGFTAAGKIILDDAQIGAGVEFKGARIEQPGGVALSLVRAHVIGSLNCNDGFQATGGIVMEDAKIGAAVEFRGARISAPGARALTGWGLSVGSILCCCEGFTAEGKVSFASARVGSELCFDEATIDGELSLRAMKVGSLRTGSASAFGGGVDLRHATVGVLNDRPERWPAPIRLNGMVYDSLRRPLPVRDRLAVLDRGLGFRPQPYEQLAAAYRRQGHDAAARRVLLTKHRRHRAGQPVVLRLWSLVQDWTVGYGFRPYRAAGWLAALLLVGTIAFGLEHPPAAKPAEAPPFNPFLFTLDLLLPVIGFGQEGAFNPRGWQQWLAAALIAAGWVLATTIVAGVSRNLSRQ</sequence>
<evidence type="ECO:0000256" key="1">
    <source>
        <dbReference type="SAM" id="Phobius"/>
    </source>
</evidence>
<comment type="caution">
    <text evidence="2">The sequence shown here is derived from an EMBL/GenBank/DDBJ whole genome shotgun (WGS) entry which is preliminary data.</text>
</comment>
<evidence type="ECO:0000313" key="3">
    <source>
        <dbReference type="Proteomes" id="UP000487268"/>
    </source>
</evidence>
<dbReference type="OrthoDB" id="5194370at2"/>
<keyword evidence="1" id="KW-0472">Membrane</keyword>
<name>A0A7K0BQ63_9ACTN</name>
<keyword evidence="1" id="KW-1133">Transmembrane helix</keyword>
<protein>
    <recommendedName>
        <fullName evidence="4">Membrane-associated oxidoreductase</fullName>
    </recommendedName>
</protein>
<accession>A0A7K0BQ63</accession>
<dbReference type="EMBL" id="WEGH01000001">
    <property type="protein sequence ID" value="MQY03329.1"/>
    <property type="molecule type" value="Genomic_DNA"/>
</dbReference>
<organism evidence="2 3">
    <name type="scientific">Actinomadura macrotermitis</name>
    <dbReference type="NCBI Taxonomy" id="2585200"/>
    <lineage>
        <taxon>Bacteria</taxon>
        <taxon>Bacillati</taxon>
        <taxon>Actinomycetota</taxon>
        <taxon>Actinomycetes</taxon>
        <taxon>Streptosporangiales</taxon>
        <taxon>Thermomonosporaceae</taxon>
        <taxon>Actinomadura</taxon>
    </lineage>
</organism>
<gene>
    <name evidence="2" type="ORF">ACRB68_13710</name>
</gene>
<feature type="transmembrane region" description="Helical" evidence="1">
    <location>
        <begin position="687"/>
        <end position="707"/>
    </location>
</feature>
<keyword evidence="1" id="KW-0812">Transmembrane</keyword>
<keyword evidence="3" id="KW-1185">Reference proteome</keyword>
<dbReference type="RefSeq" id="WP_153531288.1">
    <property type="nucleotide sequence ID" value="NZ_WEGH01000001.1"/>
</dbReference>
<dbReference type="Proteomes" id="UP000487268">
    <property type="component" value="Unassembled WGS sequence"/>
</dbReference>